<feature type="non-terminal residue" evidence="1">
    <location>
        <position position="1"/>
    </location>
</feature>
<protein>
    <recommendedName>
        <fullName evidence="3">LysR family transcriptional regulator</fullName>
    </recommendedName>
</protein>
<name>A0ABD0R4C1_CIRMR</name>
<accession>A0ABD0R4C1</accession>
<keyword evidence="2" id="KW-1185">Reference proteome</keyword>
<sequence>VQLNVVAGVWLLERSDAQMKPTIVMRQLAQHLPKTAQALHVSASGRHLSGDR</sequence>
<evidence type="ECO:0000313" key="2">
    <source>
        <dbReference type="Proteomes" id="UP001529510"/>
    </source>
</evidence>
<dbReference type="EMBL" id="JAMKFB020000005">
    <property type="protein sequence ID" value="KAL0192768.1"/>
    <property type="molecule type" value="Genomic_DNA"/>
</dbReference>
<proteinExistence type="predicted"/>
<organism evidence="1 2">
    <name type="scientific">Cirrhinus mrigala</name>
    <name type="common">Mrigala</name>
    <dbReference type="NCBI Taxonomy" id="683832"/>
    <lineage>
        <taxon>Eukaryota</taxon>
        <taxon>Metazoa</taxon>
        <taxon>Chordata</taxon>
        <taxon>Craniata</taxon>
        <taxon>Vertebrata</taxon>
        <taxon>Euteleostomi</taxon>
        <taxon>Actinopterygii</taxon>
        <taxon>Neopterygii</taxon>
        <taxon>Teleostei</taxon>
        <taxon>Ostariophysi</taxon>
        <taxon>Cypriniformes</taxon>
        <taxon>Cyprinidae</taxon>
        <taxon>Labeoninae</taxon>
        <taxon>Labeonini</taxon>
        <taxon>Cirrhinus</taxon>
    </lineage>
</organism>
<reference evidence="1 2" key="1">
    <citation type="submission" date="2024-05" db="EMBL/GenBank/DDBJ databases">
        <title>Genome sequencing and assembly of Indian major carp, Cirrhinus mrigala (Hamilton, 1822).</title>
        <authorList>
            <person name="Mohindra V."/>
            <person name="Chowdhury L.M."/>
            <person name="Lal K."/>
            <person name="Jena J.K."/>
        </authorList>
    </citation>
    <scope>NUCLEOTIDE SEQUENCE [LARGE SCALE GENOMIC DNA]</scope>
    <source>
        <strain evidence="1">CM1030</strain>
        <tissue evidence="1">Blood</tissue>
    </source>
</reference>
<evidence type="ECO:0000313" key="1">
    <source>
        <dbReference type="EMBL" id="KAL0192768.1"/>
    </source>
</evidence>
<feature type="non-terminal residue" evidence="1">
    <location>
        <position position="52"/>
    </location>
</feature>
<dbReference type="Proteomes" id="UP001529510">
    <property type="component" value="Unassembled WGS sequence"/>
</dbReference>
<dbReference type="AlphaFoldDB" id="A0ABD0R4C1"/>
<evidence type="ECO:0008006" key="3">
    <source>
        <dbReference type="Google" id="ProtNLM"/>
    </source>
</evidence>
<comment type="caution">
    <text evidence="1">The sequence shown here is derived from an EMBL/GenBank/DDBJ whole genome shotgun (WGS) entry which is preliminary data.</text>
</comment>
<gene>
    <name evidence="1" type="ORF">M9458_011064</name>
</gene>